<dbReference type="Pfam" id="PF08245">
    <property type="entry name" value="Mur_ligase_M"/>
    <property type="match status" value="1"/>
</dbReference>
<dbReference type="InterPro" id="IPR013221">
    <property type="entry name" value="Mur_ligase_cen"/>
</dbReference>
<sequence length="452" mass="49138">MALTLGRLIQSLGWSYLGPPTLLDLPYRGVSIDSRGECKDRIFVAIKGERHDGHSFVFQAWEKGSPLALVEREMEVPCVLVPRTLEAFQSLASFLLDLWSPTVVGITGSSGKTTTKDLIAALLKRRFKVHKTVGNYNNLVGLPYTVANMAPGTQVAVLEMGTNAPGEIACLGTIARPHIGVLTNVGRAHLGPLGGMEGVRKAKGELLEGIRPGGLLVYNADDPSCCQLAVSFPRTLSFGLEDGDIRARDPHLEGREGRWLTVFTVTVSGESMEMALSVPGIHHVYNALAATAVALELGLSLEEIRETLATFEGPKRRMAFRWWRGVLILDDAYNANPDSTWWALKTLVSLPAKRRLALLGSMLELGDEALYWHRWVGREAVALGVNWVGTLGEEGREIAVGVEEAGGEARAFPHHEEAARVLANMLREGDVLLVKGSRGVEMERVLGLLGVE</sequence>
<keyword evidence="1 10" id="KW-0963">Cytoplasm</keyword>
<dbReference type="GO" id="GO:0051301">
    <property type="term" value="P:cell division"/>
    <property type="evidence" value="ECO:0007669"/>
    <property type="project" value="UniProtKB-KW"/>
</dbReference>
<feature type="domain" description="Mur ligase C-terminal" evidence="13">
    <location>
        <begin position="316"/>
        <end position="438"/>
    </location>
</feature>
<gene>
    <name evidence="10" type="primary">murF</name>
    <name evidence="15" type="ORF">ENF32_00440</name>
</gene>
<feature type="domain" description="Mur ligase central" evidence="14">
    <location>
        <begin position="106"/>
        <end position="294"/>
    </location>
</feature>
<keyword evidence="2 10" id="KW-0436">Ligase</keyword>
<dbReference type="SUPFAM" id="SSF53623">
    <property type="entry name" value="MurD-like peptide ligases, catalytic domain"/>
    <property type="match status" value="1"/>
</dbReference>
<keyword evidence="3 10" id="KW-0132">Cell division</keyword>
<keyword evidence="8 10" id="KW-0131">Cell cycle</keyword>
<protein>
    <recommendedName>
        <fullName evidence="10 11">UDP-N-acetylmuramoyl-tripeptide--D-alanyl-D-alanine ligase</fullName>
        <ecNumber evidence="10 11">6.3.2.10</ecNumber>
    </recommendedName>
    <alternativeName>
        <fullName evidence="10">D-alanyl-D-alanine-adding enzyme</fullName>
    </alternativeName>
</protein>
<dbReference type="GO" id="GO:0008360">
    <property type="term" value="P:regulation of cell shape"/>
    <property type="evidence" value="ECO:0007669"/>
    <property type="project" value="UniProtKB-KW"/>
</dbReference>
<dbReference type="InterPro" id="IPR036565">
    <property type="entry name" value="Mur-like_cat_sf"/>
</dbReference>
<dbReference type="InterPro" id="IPR035911">
    <property type="entry name" value="MurE/MurF_N"/>
</dbReference>
<comment type="pathway">
    <text evidence="10 11">Cell wall biogenesis; peptidoglycan biosynthesis.</text>
</comment>
<dbReference type="EMBL" id="DQWS01000019">
    <property type="protein sequence ID" value="HDD52526.1"/>
    <property type="molecule type" value="Genomic_DNA"/>
</dbReference>
<evidence type="ECO:0000256" key="10">
    <source>
        <dbReference type="HAMAP-Rule" id="MF_02019"/>
    </source>
</evidence>
<evidence type="ECO:0000256" key="3">
    <source>
        <dbReference type="ARBA" id="ARBA00022618"/>
    </source>
</evidence>
<comment type="subcellular location">
    <subcellularLocation>
        <location evidence="10 11">Cytoplasm</location>
    </subcellularLocation>
</comment>
<keyword evidence="7 10" id="KW-0573">Peptidoglycan synthesis</keyword>
<evidence type="ECO:0000256" key="4">
    <source>
        <dbReference type="ARBA" id="ARBA00022741"/>
    </source>
</evidence>
<dbReference type="GO" id="GO:0009252">
    <property type="term" value="P:peptidoglycan biosynthetic process"/>
    <property type="evidence" value="ECO:0007669"/>
    <property type="project" value="UniProtKB-UniRule"/>
</dbReference>
<dbReference type="Pfam" id="PF02875">
    <property type="entry name" value="Mur_ligase_C"/>
    <property type="match status" value="1"/>
</dbReference>
<evidence type="ECO:0000256" key="9">
    <source>
        <dbReference type="ARBA" id="ARBA00023316"/>
    </source>
</evidence>
<dbReference type="Gene3D" id="3.40.1390.10">
    <property type="entry name" value="MurE/MurF, N-terminal domain"/>
    <property type="match status" value="1"/>
</dbReference>
<dbReference type="GO" id="GO:0047480">
    <property type="term" value="F:UDP-N-acetylmuramoyl-tripeptide-D-alanyl-D-alanine ligase activity"/>
    <property type="evidence" value="ECO:0007669"/>
    <property type="project" value="UniProtKB-UniRule"/>
</dbReference>
<dbReference type="PANTHER" id="PTHR43024:SF1">
    <property type="entry name" value="UDP-N-ACETYLMURAMOYL-TRIPEPTIDE--D-ALANYL-D-ALANINE LIGASE"/>
    <property type="match status" value="1"/>
</dbReference>
<comment type="caution">
    <text evidence="15">The sequence shown here is derived from an EMBL/GenBank/DDBJ whole genome shotgun (WGS) entry which is preliminary data.</text>
</comment>
<dbReference type="InterPro" id="IPR004101">
    <property type="entry name" value="Mur_ligase_C"/>
</dbReference>
<organism evidence="15">
    <name type="scientific">Thermosulfidibacter takaii</name>
    <dbReference type="NCBI Taxonomy" id="412593"/>
    <lineage>
        <taxon>Bacteria</taxon>
        <taxon>Pseudomonadati</taxon>
        <taxon>Thermosulfidibacterota</taxon>
        <taxon>Thermosulfidibacteria</taxon>
        <taxon>Thermosulfidibacterales</taxon>
        <taxon>Thermosulfidibacteraceae</taxon>
    </lineage>
</organism>
<dbReference type="InterPro" id="IPR036615">
    <property type="entry name" value="Mur_ligase_C_dom_sf"/>
</dbReference>
<dbReference type="InterPro" id="IPR005863">
    <property type="entry name" value="UDP-N-AcMur_synth"/>
</dbReference>
<evidence type="ECO:0000259" key="13">
    <source>
        <dbReference type="Pfam" id="PF02875"/>
    </source>
</evidence>
<evidence type="ECO:0000256" key="7">
    <source>
        <dbReference type="ARBA" id="ARBA00022984"/>
    </source>
</evidence>
<dbReference type="InterPro" id="IPR000713">
    <property type="entry name" value="Mur_ligase_N"/>
</dbReference>
<dbReference type="GO" id="GO:0071555">
    <property type="term" value="P:cell wall organization"/>
    <property type="evidence" value="ECO:0007669"/>
    <property type="project" value="UniProtKB-KW"/>
</dbReference>
<evidence type="ECO:0000259" key="12">
    <source>
        <dbReference type="Pfam" id="PF01225"/>
    </source>
</evidence>
<evidence type="ECO:0000313" key="15">
    <source>
        <dbReference type="EMBL" id="HDD52526.1"/>
    </source>
</evidence>
<dbReference type="Proteomes" id="UP000885690">
    <property type="component" value="Unassembled WGS sequence"/>
</dbReference>
<evidence type="ECO:0000256" key="5">
    <source>
        <dbReference type="ARBA" id="ARBA00022840"/>
    </source>
</evidence>
<evidence type="ECO:0000256" key="6">
    <source>
        <dbReference type="ARBA" id="ARBA00022960"/>
    </source>
</evidence>
<dbReference type="AlphaFoldDB" id="A0A7C0Y7N3"/>
<accession>A0A7C0Y7N3</accession>
<dbReference type="Gene3D" id="3.40.1190.10">
    <property type="entry name" value="Mur-like, catalytic domain"/>
    <property type="match status" value="1"/>
</dbReference>
<keyword evidence="5 10" id="KW-0067">ATP-binding</keyword>
<dbReference type="NCBIfam" id="TIGR01143">
    <property type="entry name" value="murF"/>
    <property type="match status" value="1"/>
</dbReference>
<evidence type="ECO:0000256" key="2">
    <source>
        <dbReference type="ARBA" id="ARBA00022598"/>
    </source>
</evidence>
<keyword evidence="4 10" id="KW-0547">Nucleotide-binding</keyword>
<comment type="similarity">
    <text evidence="10">Belongs to the MurCDEF family. MurF subfamily.</text>
</comment>
<feature type="domain" description="Mur ligase N-terminal catalytic" evidence="12">
    <location>
        <begin position="27"/>
        <end position="76"/>
    </location>
</feature>
<dbReference type="SUPFAM" id="SSF53244">
    <property type="entry name" value="MurD-like peptide ligases, peptide-binding domain"/>
    <property type="match status" value="1"/>
</dbReference>
<dbReference type="InterPro" id="IPR051046">
    <property type="entry name" value="MurCDEF_CellWall_CoF430Synth"/>
</dbReference>
<comment type="catalytic activity">
    <reaction evidence="10 11">
        <text>D-alanyl-D-alanine + UDP-N-acetyl-alpha-D-muramoyl-L-alanyl-gamma-D-glutamyl-meso-2,6-diaminopimelate + ATP = UDP-N-acetyl-alpha-D-muramoyl-L-alanyl-gamma-D-glutamyl-meso-2,6-diaminopimeloyl-D-alanyl-D-alanine + ADP + phosphate + H(+)</text>
        <dbReference type="Rhea" id="RHEA:28374"/>
        <dbReference type="ChEBI" id="CHEBI:15378"/>
        <dbReference type="ChEBI" id="CHEBI:30616"/>
        <dbReference type="ChEBI" id="CHEBI:43474"/>
        <dbReference type="ChEBI" id="CHEBI:57822"/>
        <dbReference type="ChEBI" id="CHEBI:61386"/>
        <dbReference type="ChEBI" id="CHEBI:83905"/>
        <dbReference type="ChEBI" id="CHEBI:456216"/>
        <dbReference type="EC" id="6.3.2.10"/>
    </reaction>
</comment>
<dbReference type="SUPFAM" id="SSF63418">
    <property type="entry name" value="MurE/MurF N-terminal domain"/>
    <property type="match status" value="1"/>
</dbReference>
<evidence type="ECO:0000256" key="8">
    <source>
        <dbReference type="ARBA" id="ARBA00023306"/>
    </source>
</evidence>
<keyword evidence="9 10" id="KW-0961">Cell wall biogenesis/degradation</keyword>
<feature type="binding site" evidence="10">
    <location>
        <begin position="108"/>
        <end position="114"/>
    </location>
    <ligand>
        <name>ATP</name>
        <dbReference type="ChEBI" id="CHEBI:30616"/>
    </ligand>
</feature>
<reference evidence="15" key="1">
    <citation type="journal article" date="2020" name="mSystems">
        <title>Genome- and Community-Level Interaction Insights into Carbon Utilization and Element Cycling Functions of Hydrothermarchaeota in Hydrothermal Sediment.</title>
        <authorList>
            <person name="Zhou Z."/>
            <person name="Liu Y."/>
            <person name="Xu W."/>
            <person name="Pan J."/>
            <person name="Luo Z.H."/>
            <person name="Li M."/>
        </authorList>
    </citation>
    <scope>NUCLEOTIDE SEQUENCE [LARGE SCALE GENOMIC DNA]</scope>
    <source>
        <strain evidence="15">HyVt-115</strain>
    </source>
</reference>
<dbReference type="HAMAP" id="MF_02019">
    <property type="entry name" value="MurF"/>
    <property type="match status" value="1"/>
</dbReference>
<evidence type="ECO:0000256" key="11">
    <source>
        <dbReference type="RuleBase" id="RU004136"/>
    </source>
</evidence>
<dbReference type="Pfam" id="PF01225">
    <property type="entry name" value="Mur_ligase"/>
    <property type="match status" value="1"/>
</dbReference>
<dbReference type="GO" id="GO:0005524">
    <property type="term" value="F:ATP binding"/>
    <property type="evidence" value="ECO:0007669"/>
    <property type="project" value="UniProtKB-UniRule"/>
</dbReference>
<evidence type="ECO:0000256" key="1">
    <source>
        <dbReference type="ARBA" id="ARBA00022490"/>
    </source>
</evidence>
<dbReference type="GO" id="GO:0005737">
    <property type="term" value="C:cytoplasm"/>
    <property type="evidence" value="ECO:0007669"/>
    <property type="project" value="UniProtKB-SubCell"/>
</dbReference>
<name>A0A7C0Y7N3_9BACT</name>
<keyword evidence="6 10" id="KW-0133">Cell shape</keyword>
<dbReference type="PANTHER" id="PTHR43024">
    <property type="entry name" value="UDP-N-ACETYLMURAMOYL-TRIPEPTIDE--D-ALANYL-D-ALANINE LIGASE"/>
    <property type="match status" value="1"/>
</dbReference>
<comment type="function">
    <text evidence="10 11">Involved in cell wall formation. Catalyzes the final step in the synthesis of UDP-N-acetylmuramoyl-pentapeptide, the precursor of murein.</text>
</comment>
<dbReference type="Gene3D" id="3.90.190.20">
    <property type="entry name" value="Mur ligase, C-terminal domain"/>
    <property type="match status" value="1"/>
</dbReference>
<dbReference type="UniPathway" id="UPA00219"/>
<dbReference type="EC" id="6.3.2.10" evidence="10 11"/>
<evidence type="ECO:0000259" key="14">
    <source>
        <dbReference type="Pfam" id="PF08245"/>
    </source>
</evidence>
<proteinExistence type="inferred from homology"/>